<sequence length="178" mass="20412">MNAKPYVISIAAVSGGGKTAVTNELGSKLKGSKKLFFDDYEFENSPKDLIEWVKEEPDYDQWDLEPLISDFRSLLETKETPSYIILDYPFAYKNRSMKSYINLSVYIDTPLDVAMARRFLRDHKNSSSSEIHNDLKFYLDNGRDAYLEMETIKSNSDLIIDGTLPIDKIVNIILQILP</sequence>
<dbReference type="NCBIfam" id="NF006085">
    <property type="entry name" value="PRK08233.1"/>
    <property type="match status" value="1"/>
</dbReference>
<organism evidence="1 2">
    <name type="scientific">Halobacillus naozhouensis</name>
    <dbReference type="NCBI Taxonomy" id="554880"/>
    <lineage>
        <taxon>Bacteria</taxon>
        <taxon>Bacillati</taxon>
        <taxon>Bacillota</taxon>
        <taxon>Bacilli</taxon>
        <taxon>Bacillales</taxon>
        <taxon>Bacillaceae</taxon>
        <taxon>Halobacillus</taxon>
    </lineage>
</organism>
<dbReference type="RefSeq" id="WP_283075613.1">
    <property type="nucleotide sequence ID" value="NZ_CP121671.1"/>
</dbReference>
<protein>
    <recommendedName>
        <fullName evidence="3">Uridine kinase</fullName>
    </recommendedName>
</protein>
<reference evidence="1 2" key="1">
    <citation type="submission" date="2023-04" db="EMBL/GenBank/DDBJ databases">
        <title>Genome sequence of Halobacillus naozhouensis KACC 21980.</title>
        <authorList>
            <person name="Kim S."/>
            <person name="Heo J."/>
            <person name="Kwon S.-W."/>
        </authorList>
    </citation>
    <scope>NUCLEOTIDE SEQUENCE [LARGE SCALE GENOMIC DNA]</scope>
    <source>
        <strain evidence="1 2">KCTC 13234</strain>
    </source>
</reference>
<dbReference type="SUPFAM" id="SSF52540">
    <property type="entry name" value="P-loop containing nucleoside triphosphate hydrolases"/>
    <property type="match status" value="1"/>
</dbReference>
<evidence type="ECO:0008006" key="3">
    <source>
        <dbReference type="Google" id="ProtNLM"/>
    </source>
</evidence>
<dbReference type="EMBL" id="CP121671">
    <property type="protein sequence ID" value="WFT73605.1"/>
    <property type="molecule type" value="Genomic_DNA"/>
</dbReference>
<name>A0ABY8IU52_9BACI</name>
<dbReference type="Proteomes" id="UP001221597">
    <property type="component" value="Chromosome"/>
</dbReference>
<dbReference type="Gene3D" id="3.40.50.300">
    <property type="entry name" value="P-loop containing nucleotide triphosphate hydrolases"/>
    <property type="match status" value="1"/>
</dbReference>
<proteinExistence type="predicted"/>
<evidence type="ECO:0000313" key="2">
    <source>
        <dbReference type="Proteomes" id="UP001221597"/>
    </source>
</evidence>
<accession>A0ABY8IU52</accession>
<gene>
    <name evidence="1" type="ORF">P9989_14650</name>
</gene>
<keyword evidence="2" id="KW-1185">Reference proteome</keyword>
<evidence type="ECO:0000313" key="1">
    <source>
        <dbReference type="EMBL" id="WFT73605.1"/>
    </source>
</evidence>
<dbReference type="InterPro" id="IPR027417">
    <property type="entry name" value="P-loop_NTPase"/>
</dbReference>